<reference evidence="1" key="1">
    <citation type="journal article" date="2020" name="Stud. Mycol.">
        <title>101 Dothideomycetes genomes: a test case for predicting lifestyles and emergence of pathogens.</title>
        <authorList>
            <person name="Haridas S."/>
            <person name="Albert R."/>
            <person name="Binder M."/>
            <person name="Bloem J."/>
            <person name="Labutti K."/>
            <person name="Salamov A."/>
            <person name="Andreopoulos B."/>
            <person name="Baker S."/>
            <person name="Barry K."/>
            <person name="Bills G."/>
            <person name="Bluhm B."/>
            <person name="Cannon C."/>
            <person name="Castanera R."/>
            <person name="Culley D."/>
            <person name="Daum C."/>
            <person name="Ezra D."/>
            <person name="Gonzalez J."/>
            <person name="Henrissat B."/>
            <person name="Kuo A."/>
            <person name="Liang C."/>
            <person name="Lipzen A."/>
            <person name="Lutzoni F."/>
            <person name="Magnuson J."/>
            <person name="Mondo S."/>
            <person name="Nolan M."/>
            <person name="Ohm R."/>
            <person name="Pangilinan J."/>
            <person name="Park H.-J."/>
            <person name="Ramirez L."/>
            <person name="Alfaro M."/>
            <person name="Sun H."/>
            <person name="Tritt A."/>
            <person name="Yoshinaga Y."/>
            <person name="Zwiers L.-H."/>
            <person name="Turgeon B."/>
            <person name="Goodwin S."/>
            <person name="Spatafora J."/>
            <person name="Crous P."/>
            <person name="Grigoriev I."/>
        </authorList>
    </citation>
    <scope>NUCLEOTIDE SEQUENCE</scope>
    <source>
        <strain evidence="1">CBS 675.92</strain>
    </source>
</reference>
<dbReference type="Proteomes" id="UP000800035">
    <property type="component" value="Unassembled WGS sequence"/>
</dbReference>
<proteinExistence type="predicted"/>
<keyword evidence="2" id="KW-1185">Reference proteome</keyword>
<evidence type="ECO:0000313" key="1">
    <source>
        <dbReference type="EMBL" id="KAF1961378.1"/>
    </source>
</evidence>
<evidence type="ECO:0000313" key="2">
    <source>
        <dbReference type="Proteomes" id="UP000800035"/>
    </source>
</evidence>
<gene>
    <name evidence="1" type="ORF">CC80DRAFT_236420</name>
</gene>
<protein>
    <submittedName>
        <fullName evidence="1">Uncharacterized protein</fullName>
    </submittedName>
</protein>
<accession>A0A6A5U9I6</accession>
<sequence length="197" mass="21385">MAGLRSRKRVMAHRRLKRQMLTCPSVAPRLSIKDRPFQSCNLPATPASIPRTSNRPPSPTWGVETAVRREGLFHLSCPARSTSAQNSNLNSRGTVHLRALKLMGSCISLSLPLYSTAYMHHSYPSIPRLDLASPLILPHPGLYILHPRTFGVSTSAQVTAAAIPSAQLSIFCMQTNSTALYCSPPPNCPIPLAGHAV</sequence>
<dbReference type="EMBL" id="ML976981">
    <property type="protein sequence ID" value="KAF1961378.1"/>
    <property type="molecule type" value="Genomic_DNA"/>
</dbReference>
<organism evidence="1 2">
    <name type="scientific">Byssothecium circinans</name>
    <dbReference type="NCBI Taxonomy" id="147558"/>
    <lineage>
        <taxon>Eukaryota</taxon>
        <taxon>Fungi</taxon>
        <taxon>Dikarya</taxon>
        <taxon>Ascomycota</taxon>
        <taxon>Pezizomycotina</taxon>
        <taxon>Dothideomycetes</taxon>
        <taxon>Pleosporomycetidae</taxon>
        <taxon>Pleosporales</taxon>
        <taxon>Massarineae</taxon>
        <taxon>Massarinaceae</taxon>
        <taxon>Byssothecium</taxon>
    </lineage>
</organism>
<name>A0A6A5U9I6_9PLEO</name>
<dbReference type="AlphaFoldDB" id="A0A6A5U9I6"/>